<dbReference type="HOGENOM" id="CLU_261161_0_0_1"/>
<dbReference type="InterPro" id="IPR013083">
    <property type="entry name" value="Znf_RING/FYVE/PHD"/>
</dbReference>
<dbReference type="InterPro" id="IPR052819">
    <property type="entry name" value="Chromatin_regulatory_protein"/>
</dbReference>
<evidence type="ECO:0000313" key="8">
    <source>
        <dbReference type="Proteomes" id="UP000008783"/>
    </source>
</evidence>
<feature type="compositionally biased region" description="Low complexity" evidence="5">
    <location>
        <begin position="388"/>
        <end position="417"/>
    </location>
</feature>
<feature type="compositionally biased region" description="Polar residues" evidence="5">
    <location>
        <begin position="809"/>
        <end position="819"/>
    </location>
</feature>
<feature type="compositionally biased region" description="Low complexity" evidence="5">
    <location>
        <begin position="794"/>
        <end position="808"/>
    </location>
</feature>
<dbReference type="EMBL" id="DS178327">
    <property type="protein sequence ID" value="EFP89915.2"/>
    <property type="molecule type" value="Genomic_DNA"/>
</dbReference>
<feature type="compositionally biased region" description="Low complexity" evidence="5">
    <location>
        <begin position="564"/>
        <end position="573"/>
    </location>
</feature>
<feature type="compositionally biased region" description="Low complexity" evidence="5">
    <location>
        <begin position="603"/>
        <end position="619"/>
    </location>
</feature>
<accession>E3L028</accession>
<gene>
    <name evidence="7" type="ORF">PGTG_16203</name>
</gene>
<dbReference type="STRING" id="418459.E3L028"/>
<evidence type="ECO:0000259" key="6">
    <source>
        <dbReference type="PROSITE" id="PS50016"/>
    </source>
</evidence>
<keyword evidence="2 4" id="KW-0863">Zinc-finger</keyword>
<feature type="compositionally biased region" description="Polar residues" evidence="5">
    <location>
        <begin position="744"/>
        <end position="769"/>
    </location>
</feature>
<feature type="compositionally biased region" description="Polar residues" evidence="5">
    <location>
        <begin position="1263"/>
        <end position="1272"/>
    </location>
</feature>
<sequence length="1305" mass="137505">MKKRPDGAKGYLEGPDPYRTKTRDGKTILCFACGLGPSALKRLQIIGCDACDAHFHLECLNPPLVTLSSFPSKWVCPLHMDKTLPCRQAAKESNTIPINTLNTPNNGDIDVVVTPHNRTKAKPVEEIIINRVKYQVPENIIILDFWAKLSKDQEVSKTASQDPPLTRDGLLPTPTHQASTSASASPKDTSLAPATNTSREDVESHPSSTDSHVPLASLPPPPRPSTSTALPTARSDFSCLLQAAQQVNQAQTSQQPTEGLALLGNAASLQSPVTSTLRRIHRKKTNGLPPRTRTRGSARLSKSAPAPSELPAEIPEIETAQRLHTPENQLEAKSKTSLPRSSDHSRDVAAAPPSNDTSAATTTNQPVTLQTSEGINRPLGRKRKKRSTASTPSSTVPTDQLATETSSSTVQTVNSNVAHPPLPVINGSPSDKTPKIVQSANPDNTRSDLPTTSSIAGSDSIASKAPITDSTITPFTPQGSKHQSTRSDSASGAGLDKQNQSGEQPTSKRTTEGEQPISARTSQPAVSSGEPSSSRTSHPAGIPVEPNTSRTSQPAGVPVERSSSRTSQPSVVSGEPRSSRKSQPAALSTSSPSNNLQFPSVPPMASTSTPALTSSTTRPHASQATIDDQNLHSHYSPEFTRPNSQQTANFTFKGGTTAPSIAKTSPFESSNSGASNHQQRTPSAQLPLFPRPKECPLTSTVPHVSPVPKQKEPVPSGTGSVTRPPRKRARQNNHDPLSHSSSSPQISKTAESQSVTPNLSAASQPFPNTSSISYSSSMKTAESQTIAPNVHTVSQPFPSTSNTSQSSSMKTTESQTATPNVLAGPQPFPSISRSSIKGADLSSGKATVTRGDVPGRTTINRGQKPGKAQMNKMVTPSLASPASGLKATASGSASVVQMKHRDPAIADPHHMSASASGSMHLPGSTASQETTKNSPPVNGSVYDKAKSAEKHVAPHLLSQCAQQPVRLSNDAGSPSCNTSLSSSTSTTKMKRKKSAKNPSPPSHLVSNDQRRTAEKGQHDDLEKSMSAVPQDTSPEATRAIPLDPRLSAPVANYEIPTTSNPPSRPGDSMDSTATLSAKISIALAKFENEQSKLSVSPVAAKPPPRKKVKRKSAPATGSTFPSTDAHPMARGTPPIGSSVSSLGQSIQRPVTATFVPHPQNPLSLVPQPQRVATSMAQPHTFAFVPHPQHGPTVFSGSEHHQLSYVPHPQYPAGTALKSSSPSLVLGSRNHSREGSSTQNQPRRGSLTVHGSSPPLLPSAGSPTVVSRPSSAVGNPPMTNPRDHNVFIPLPLTKPVKTTPDPSSWK</sequence>
<dbReference type="VEuPathDB" id="FungiDB:PGTG_16203"/>
<dbReference type="InterPro" id="IPR001965">
    <property type="entry name" value="Znf_PHD"/>
</dbReference>
<evidence type="ECO:0000256" key="4">
    <source>
        <dbReference type="PROSITE-ProRule" id="PRU00146"/>
    </source>
</evidence>
<feature type="compositionally biased region" description="Polar residues" evidence="5">
    <location>
        <begin position="959"/>
        <end position="972"/>
    </location>
</feature>
<dbReference type="GO" id="GO:0006357">
    <property type="term" value="P:regulation of transcription by RNA polymerase II"/>
    <property type="evidence" value="ECO:0000318"/>
    <property type="project" value="GO_Central"/>
</dbReference>
<feature type="region of interest" description="Disordered" evidence="5">
    <location>
        <begin position="1204"/>
        <end position="1305"/>
    </location>
</feature>
<dbReference type="GO" id="GO:0032221">
    <property type="term" value="C:Rpd3S complex"/>
    <property type="evidence" value="ECO:0000318"/>
    <property type="project" value="GO_Central"/>
</dbReference>
<evidence type="ECO:0000256" key="5">
    <source>
        <dbReference type="SAM" id="MobiDB-lite"/>
    </source>
</evidence>
<feature type="compositionally biased region" description="Polar residues" evidence="5">
    <location>
        <begin position="778"/>
        <end position="793"/>
    </location>
</feature>
<feature type="compositionally biased region" description="Basic and acidic residues" evidence="5">
    <location>
        <begin position="899"/>
        <end position="910"/>
    </location>
</feature>
<feature type="compositionally biased region" description="Low complexity" evidence="5">
    <location>
        <begin position="973"/>
        <end position="987"/>
    </location>
</feature>
<feature type="compositionally biased region" description="Low complexity" evidence="5">
    <location>
        <begin position="911"/>
        <end position="920"/>
    </location>
</feature>
<feature type="compositionally biased region" description="Basic residues" evidence="5">
    <location>
        <begin position="1103"/>
        <end position="1112"/>
    </location>
</feature>
<feature type="compositionally biased region" description="Basic and acidic residues" evidence="5">
    <location>
        <begin position="1008"/>
        <end position="1023"/>
    </location>
</feature>
<feature type="region of interest" description="Disordered" evidence="5">
    <location>
        <begin position="157"/>
        <end position="231"/>
    </location>
</feature>
<feature type="compositionally biased region" description="Polar residues" evidence="5">
    <location>
        <begin position="581"/>
        <end position="598"/>
    </location>
</feature>
<dbReference type="PROSITE" id="PS50016">
    <property type="entry name" value="ZF_PHD_2"/>
    <property type="match status" value="1"/>
</dbReference>
<keyword evidence="1" id="KW-0479">Metal-binding</keyword>
<evidence type="ECO:0000313" key="7">
    <source>
        <dbReference type="EMBL" id="EFP89915.2"/>
    </source>
</evidence>
<feature type="compositionally biased region" description="Polar residues" evidence="5">
    <location>
        <begin position="641"/>
        <end position="650"/>
    </location>
</feature>
<evidence type="ECO:0000256" key="3">
    <source>
        <dbReference type="ARBA" id="ARBA00022833"/>
    </source>
</evidence>
<feature type="region of interest" description="Disordered" evidence="5">
    <location>
        <begin position="1089"/>
        <end position="1141"/>
    </location>
</feature>
<dbReference type="OrthoDB" id="5876363at2759"/>
<dbReference type="SUPFAM" id="SSF57903">
    <property type="entry name" value="FYVE/PHD zinc finger"/>
    <property type="match status" value="1"/>
</dbReference>
<feature type="compositionally biased region" description="Basic and acidic residues" evidence="5">
    <location>
        <begin position="943"/>
        <end position="952"/>
    </location>
</feature>
<feature type="compositionally biased region" description="Polar residues" evidence="5">
    <location>
        <begin position="427"/>
        <end position="461"/>
    </location>
</feature>
<feature type="region of interest" description="Disordered" evidence="5">
    <location>
        <begin position="270"/>
        <end position="1071"/>
    </location>
</feature>
<dbReference type="PANTHER" id="PTHR47636:SF1">
    <property type="entry name" value="TRANSCRIPTIONAL REGULATORY PROTEIN RCO1"/>
    <property type="match status" value="1"/>
</dbReference>
<dbReference type="SMART" id="SM00249">
    <property type="entry name" value="PHD"/>
    <property type="match status" value="1"/>
</dbReference>
<reference key="1">
    <citation type="submission" date="2007-01" db="EMBL/GenBank/DDBJ databases">
        <title>The Genome Sequence of Puccinia graminis f. sp. tritici Strain CRL 75-36-700-3.</title>
        <authorList>
            <consortium name="The Broad Institute Genome Sequencing Platform"/>
            <person name="Birren B."/>
            <person name="Lander E."/>
            <person name="Galagan J."/>
            <person name="Nusbaum C."/>
            <person name="Devon K."/>
            <person name="Cuomo C."/>
            <person name="Jaffe D."/>
            <person name="Butler J."/>
            <person name="Alvarez P."/>
            <person name="Gnerre S."/>
            <person name="Grabherr M."/>
            <person name="Mauceli E."/>
            <person name="Brockman W."/>
            <person name="Young S."/>
            <person name="LaButti K."/>
            <person name="Sykes S."/>
            <person name="DeCaprio D."/>
            <person name="Crawford M."/>
            <person name="Koehrsen M."/>
            <person name="Engels R."/>
            <person name="Montgomery P."/>
            <person name="Pearson M."/>
            <person name="Howarth C."/>
            <person name="Larson L."/>
            <person name="White J."/>
            <person name="Zeng Q."/>
            <person name="Kodira C."/>
            <person name="Yandava C."/>
            <person name="Alvarado L."/>
            <person name="O'Leary S."/>
            <person name="Szabo L."/>
            <person name="Dean R."/>
            <person name="Schein J."/>
        </authorList>
    </citation>
    <scope>NUCLEOTIDE SEQUENCE</scope>
    <source>
        <strain>CRL 75-36-700-3</strain>
    </source>
</reference>
<feature type="compositionally biased region" description="Polar residues" evidence="5">
    <location>
        <begin position="468"/>
        <end position="490"/>
    </location>
</feature>
<name>E3L028_PUCGT</name>
<organism evidence="7 8">
    <name type="scientific">Puccinia graminis f. sp. tritici (strain CRL 75-36-700-3 / race SCCL)</name>
    <name type="common">Black stem rust fungus</name>
    <dbReference type="NCBI Taxonomy" id="418459"/>
    <lineage>
        <taxon>Eukaryota</taxon>
        <taxon>Fungi</taxon>
        <taxon>Dikarya</taxon>
        <taxon>Basidiomycota</taxon>
        <taxon>Pucciniomycotina</taxon>
        <taxon>Pucciniomycetes</taxon>
        <taxon>Pucciniales</taxon>
        <taxon>Pucciniaceae</taxon>
        <taxon>Puccinia</taxon>
    </lineage>
</organism>
<keyword evidence="3" id="KW-0862">Zinc</keyword>
<dbReference type="eggNOG" id="KOG4299">
    <property type="taxonomic scope" value="Eukaryota"/>
</dbReference>
<feature type="compositionally biased region" description="Low complexity" evidence="5">
    <location>
        <begin position="1288"/>
        <end position="1305"/>
    </location>
</feature>
<dbReference type="KEGG" id="pgr:PGTG_16203"/>
<proteinExistence type="predicted"/>
<feature type="compositionally biased region" description="Polar residues" evidence="5">
    <location>
        <begin position="497"/>
        <end position="508"/>
    </location>
</feature>
<feature type="compositionally biased region" description="Polar residues" evidence="5">
    <location>
        <begin position="518"/>
        <end position="537"/>
    </location>
</feature>
<dbReference type="PANTHER" id="PTHR47636">
    <property type="entry name" value="TRANSCRIPTIONAL REGULATORY PROTEIN RCO1"/>
    <property type="match status" value="1"/>
</dbReference>
<dbReference type="GO" id="GO:0008270">
    <property type="term" value="F:zinc ion binding"/>
    <property type="evidence" value="ECO:0007669"/>
    <property type="project" value="UniProtKB-KW"/>
</dbReference>
<feature type="compositionally biased region" description="Low complexity" evidence="5">
    <location>
        <begin position="1250"/>
        <end position="1262"/>
    </location>
</feature>
<dbReference type="Gene3D" id="3.30.40.10">
    <property type="entry name" value="Zinc/RING finger domain, C3HC4 (zinc finger)"/>
    <property type="match status" value="1"/>
</dbReference>
<feature type="compositionally biased region" description="Polar residues" evidence="5">
    <location>
        <begin position="354"/>
        <end position="374"/>
    </location>
</feature>
<keyword evidence="8" id="KW-1185">Reference proteome</keyword>
<feature type="compositionally biased region" description="Polar residues" evidence="5">
    <location>
        <begin position="657"/>
        <end position="684"/>
    </location>
</feature>
<evidence type="ECO:0000256" key="2">
    <source>
        <dbReference type="ARBA" id="ARBA00022771"/>
    </source>
</evidence>
<dbReference type="Proteomes" id="UP000008783">
    <property type="component" value="Unassembled WGS sequence"/>
</dbReference>
<feature type="domain" description="PHD-type" evidence="6">
    <location>
        <begin position="27"/>
        <end position="82"/>
    </location>
</feature>
<protein>
    <recommendedName>
        <fullName evidence="6">PHD-type domain-containing protein</fullName>
    </recommendedName>
</protein>
<reference evidence="8" key="2">
    <citation type="journal article" date="2011" name="Proc. Natl. Acad. Sci. U.S.A.">
        <title>Obligate biotrophy features unraveled by the genomic analysis of rust fungi.</title>
        <authorList>
            <person name="Duplessis S."/>
            <person name="Cuomo C.A."/>
            <person name="Lin Y.-C."/>
            <person name="Aerts A."/>
            <person name="Tisserant E."/>
            <person name="Veneault-Fourrey C."/>
            <person name="Joly D.L."/>
            <person name="Hacquard S."/>
            <person name="Amselem J."/>
            <person name="Cantarel B.L."/>
            <person name="Chiu R."/>
            <person name="Coutinho P.M."/>
            <person name="Feau N."/>
            <person name="Field M."/>
            <person name="Frey P."/>
            <person name="Gelhaye E."/>
            <person name="Goldberg J."/>
            <person name="Grabherr M.G."/>
            <person name="Kodira C.D."/>
            <person name="Kohler A."/>
            <person name="Kuees U."/>
            <person name="Lindquist E.A."/>
            <person name="Lucas S.M."/>
            <person name="Mago R."/>
            <person name="Mauceli E."/>
            <person name="Morin E."/>
            <person name="Murat C."/>
            <person name="Pangilinan J.L."/>
            <person name="Park R."/>
            <person name="Pearson M."/>
            <person name="Quesneville H."/>
            <person name="Rouhier N."/>
            <person name="Sakthikumar S."/>
            <person name="Salamov A.A."/>
            <person name="Schmutz J."/>
            <person name="Selles B."/>
            <person name="Shapiro H."/>
            <person name="Tanguay P."/>
            <person name="Tuskan G.A."/>
            <person name="Henrissat B."/>
            <person name="Van de Peer Y."/>
            <person name="Rouze P."/>
            <person name="Ellis J.G."/>
            <person name="Dodds P.N."/>
            <person name="Schein J.E."/>
            <person name="Zhong S."/>
            <person name="Hamelin R.C."/>
            <person name="Grigoriev I.V."/>
            <person name="Szabo L.J."/>
            <person name="Martin F."/>
        </authorList>
    </citation>
    <scope>NUCLEOTIDE SEQUENCE [LARGE SCALE GENOMIC DNA]</scope>
    <source>
        <strain evidence="8">CRL 75-36-700-3 / race SCCL</strain>
    </source>
</reference>
<dbReference type="GeneID" id="10545730"/>
<evidence type="ECO:0000256" key="1">
    <source>
        <dbReference type="ARBA" id="ARBA00022723"/>
    </source>
</evidence>
<dbReference type="InParanoid" id="E3L028"/>
<feature type="compositionally biased region" description="Polar residues" evidence="5">
    <location>
        <begin position="924"/>
        <end position="937"/>
    </location>
</feature>
<dbReference type="InterPro" id="IPR011011">
    <property type="entry name" value="Znf_FYVE_PHD"/>
</dbReference>
<feature type="compositionally biased region" description="Basic and acidic residues" evidence="5">
    <location>
        <begin position="319"/>
        <end position="334"/>
    </location>
</feature>
<dbReference type="Pfam" id="PF00628">
    <property type="entry name" value="PHD"/>
    <property type="match status" value="1"/>
</dbReference>
<dbReference type="InterPro" id="IPR019787">
    <property type="entry name" value="Znf_PHD-finger"/>
</dbReference>
<dbReference type="RefSeq" id="XP_003334334.2">
    <property type="nucleotide sequence ID" value="XM_003334286.2"/>
</dbReference>
<feature type="compositionally biased region" description="Polar residues" evidence="5">
    <location>
        <begin position="174"/>
        <end position="197"/>
    </location>
</feature>